<reference evidence="2" key="1">
    <citation type="submission" date="2016-11" db="EMBL/GenBank/DDBJ databases">
        <title>The genome of Nicotiana attenuata.</title>
        <authorList>
            <person name="Xu S."/>
            <person name="Brockmoeller T."/>
            <person name="Gaquerel E."/>
            <person name="Navarro A."/>
            <person name="Kuhl H."/>
            <person name="Gase K."/>
            <person name="Ling Z."/>
            <person name="Zhou W."/>
            <person name="Kreitzer C."/>
            <person name="Stanke M."/>
            <person name="Tang H."/>
            <person name="Lyons E."/>
            <person name="Pandey P."/>
            <person name="Pandey S.P."/>
            <person name="Timmermann B."/>
            <person name="Baldwin I.T."/>
        </authorList>
    </citation>
    <scope>NUCLEOTIDE SEQUENCE [LARGE SCALE GENOMIC DNA]</scope>
    <source>
        <strain evidence="2">UT</strain>
    </source>
</reference>
<feature type="compositionally biased region" description="Basic and acidic residues" evidence="1">
    <location>
        <begin position="255"/>
        <end position="279"/>
    </location>
</feature>
<dbReference type="PANTHER" id="PTHR33067">
    <property type="entry name" value="RNA-DIRECTED DNA POLYMERASE-RELATED"/>
    <property type="match status" value="1"/>
</dbReference>
<dbReference type="EMBL" id="MJEQ01003860">
    <property type="protein sequence ID" value="OIT22141.1"/>
    <property type="molecule type" value="Genomic_DNA"/>
</dbReference>
<feature type="region of interest" description="Disordered" evidence="1">
    <location>
        <begin position="252"/>
        <end position="279"/>
    </location>
</feature>
<dbReference type="Gene3D" id="2.40.70.10">
    <property type="entry name" value="Acid Proteases"/>
    <property type="match status" value="1"/>
</dbReference>
<evidence type="ECO:0008006" key="4">
    <source>
        <dbReference type="Google" id="ProtNLM"/>
    </source>
</evidence>
<evidence type="ECO:0000256" key="1">
    <source>
        <dbReference type="SAM" id="MobiDB-lite"/>
    </source>
</evidence>
<accession>A0A1J6JWL9</accession>
<evidence type="ECO:0000313" key="3">
    <source>
        <dbReference type="Proteomes" id="UP000187609"/>
    </source>
</evidence>
<sequence>MTRSSSRELVKYDPEIEKSLRLLRKEQTSRSQIFTSEEMENEELNNQLPPHQAEEQFDEVAPRRDRILRDYARPDHFEGESSVGAHTSSQHENCDVCQGNHPNHECQASTQNEEQVNVIGYRNNYSFGSPMAQKHPGFQWSNPNGAENPQRFFNQKQQVQGPPGFQNQNRGQQSFRQYQQQPQRAHQQSLEDLMYKFIKATDEKVESQHSAIKNLEIQVSQLATLMSGQIQGALPSNTEKNPKEHLKAISLRSGKSLDDPYADREGKPQEVEKVNEGENKIESKFAKEQKNKGKNVQENELITNPHSVPLPFPQKMKREKLDKQFSKFLDILKQLYINIPFTDALTQMPSYAKFLKEILSSKRKLEEVSVVKLTEKCSAILQNKLPQKLGDPGSFTIPCTVGGTHFEKALCDSGASINLMPFSIFRKLELGEMKDTG</sequence>
<proteinExistence type="predicted"/>
<feature type="compositionally biased region" description="Basic and acidic residues" evidence="1">
    <location>
        <begin position="60"/>
        <end position="79"/>
    </location>
</feature>
<feature type="region of interest" description="Disordered" evidence="1">
    <location>
        <begin position="130"/>
        <end position="150"/>
    </location>
</feature>
<feature type="compositionally biased region" description="Polar residues" evidence="1">
    <location>
        <begin position="139"/>
        <end position="150"/>
    </location>
</feature>
<comment type="caution">
    <text evidence="2">The sequence shown here is derived from an EMBL/GenBank/DDBJ whole genome shotgun (WGS) entry which is preliminary data.</text>
</comment>
<dbReference type="AlphaFoldDB" id="A0A1J6JWL9"/>
<organism evidence="2 3">
    <name type="scientific">Nicotiana attenuata</name>
    <name type="common">Coyote tobacco</name>
    <dbReference type="NCBI Taxonomy" id="49451"/>
    <lineage>
        <taxon>Eukaryota</taxon>
        <taxon>Viridiplantae</taxon>
        <taxon>Streptophyta</taxon>
        <taxon>Embryophyta</taxon>
        <taxon>Tracheophyta</taxon>
        <taxon>Spermatophyta</taxon>
        <taxon>Magnoliopsida</taxon>
        <taxon>eudicotyledons</taxon>
        <taxon>Gunneridae</taxon>
        <taxon>Pentapetalae</taxon>
        <taxon>asterids</taxon>
        <taxon>lamiids</taxon>
        <taxon>Solanales</taxon>
        <taxon>Solanaceae</taxon>
        <taxon>Nicotianoideae</taxon>
        <taxon>Nicotianeae</taxon>
        <taxon>Nicotiana</taxon>
    </lineage>
</organism>
<gene>
    <name evidence="2" type="ORF">A4A49_57723</name>
</gene>
<feature type="region of interest" description="Disordered" evidence="1">
    <location>
        <begin position="27"/>
        <end position="92"/>
    </location>
</feature>
<protein>
    <recommendedName>
        <fullName evidence="4">Aspartic peptidase DDI1-type domain-containing protein</fullName>
    </recommendedName>
</protein>
<feature type="non-terminal residue" evidence="2">
    <location>
        <position position="437"/>
    </location>
</feature>
<name>A0A1J6JWL9_NICAT</name>
<evidence type="ECO:0000313" key="2">
    <source>
        <dbReference type="EMBL" id="OIT22141.1"/>
    </source>
</evidence>
<keyword evidence="3" id="KW-1185">Reference proteome</keyword>
<dbReference type="SMR" id="A0A1J6JWL9"/>
<dbReference type="Gramene" id="OIT22141">
    <property type="protein sequence ID" value="OIT22141"/>
    <property type="gene ID" value="A4A49_57723"/>
</dbReference>
<dbReference type="PANTHER" id="PTHR33067:SF31">
    <property type="entry name" value="RNA-DIRECTED DNA POLYMERASE"/>
    <property type="match status" value="1"/>
</dbReference>
<dbReference type="InterPro" id="IPR021109">
    <property type="entry name" value="Peptidase_aspartic_dom_sf"/>
</dbReference>
<dbReference type="Proteomes" id="UP000187609">
    <property type="component" value="Unassembled WGS sequence"/>
</dbReference>
<dbReference type="OMA" id="NSFTICK"/>